<dbReference type="Pfam" id="PF13968">
    <property type="entry name" value="DUF4220"/>
    <property type="match status" value="2"/>
</dbReference>
<reference evidence="3" key="1">
    <citation type="journal article" date="1997" name="Nucleic Acids Res.">
        <title>tRNAscan-SE: a program for improved detection of transfer RNA genes in genomic sequence.</title>
        <authorList>
            <person name="Lowe T.M."/>
            <person name="Eddy S.R."/>
        </authorList>
    </citation>
    <scope>NUCLEOTIDE SEQUENCE [LARGE SCALE GENOMIC DNA]</scope>
    <source>
        <strain evidence="3">r\B97-61/B2</strain>
    </source>
</reference>
<accession>A0AB32WJF8</accession>
<dbReference type="AlphaFoldDB" id="A0AB32WJF8"/>
<organism evidence="3 4">
    <name type="scientific">Theobroma cacao</name>
    <name type="common">Cacao</name>
    <name type="synonym">Cocoa</name>
    <dbReference type="NCBI Taxonomy" id="3641"/>
    <lineage>
        <taxon>Eukaryota</taxon>
        <taxon>Viridiplantae</taxon>
        <taxon>Streptophyta</taxon>
        <taxon>Embryophyta</taxon>
        <taxon>Tracheophyta</taxon>
        <taxon>Spermatophyta</taxon>
        <taxon>Magnoliopsida</taxon>
        <taxon>eudicotyledons</taxon>
        <taxon>Gunneridae</taxon>
        <taxon>Pentapetalae</taxon>
        <taxon>rosids</taxon>
        <taxon>malvids</taxon>
        <taxon>Malvales</taxon>
        <taxon>Malvaceae</taxon>
        <taxon>Byttnerioideae</taxon>
        <taxon>Theobroma</taxon>
    </lineage>
</organism>
<dbReference type="PANTHER" id="PTHR31325">
    <property type="entry name" value="OS01G0798800 PROTEIN-RELATED"/>
    <property type="match status" value="1"/>
</dbReference>
<proteinExistence type="predicted"/>
<dbReference type="GeneID" id="108662404"/>
<feature type="domain" description="DUF4220" evidence="2">
    <location>
        <begin position="50"/>
        <end position="114"/>
    </location>
</feature>
<name>A0AB32WJF8_THECC</name>
<dbReference type="KEGG" id="tcc:108662404"/>
<gene>
    <name evidence="4" type="primary">LOC108662404</name>
</gene>
<evidence type="ECO:0000313" key="4">
    <source>
        <dbReference type="RefSeq" id="XP_017978225.1"/>
    </source>
</evidence>
<protein>
    <submittedName>
        <fullName evidence="4">Uncharacterized protein LOC108662404</fullName>
    </submittedName>
</protein>
<evidence type="ECO:0000256" key="1">
    <source>
        <dbReference type="SAM" id="Phobius"/>
    </source>
</evidence>
<keyword evidence="1" id="KW-1133">Transmembrane helix</keyword>
<feature type="transmembrane region" description="Helical" evidence="1">
    <location>
        <begin position="226"/>
        <end position="247"/>
    </location>
</feature>
<sequence>MTIVETLLKLWHGWEIRVLVLLSLSLQVILVAFGSKRKSTASTWVKVLVWSTYMSADWVATVALGVIARSLGNNIPIKHPLQSFWALFLLLHLGGPDTITAYSLEDNELWLRNYQVWRKDLRAHVLKHQARTSLFSETALTKDNDVENSVTSPVDGTFLLRVDFFFKRLKVLFADFILDRKQGHLCNNMIRCLKPDEAFQLVEFELGLLYDLLYTKATLVHSCFGIFLRCITCLASVSALVTFSIIIDEHKHFPVDISVTYFLLVGAVVLEVYALFMLTCSDWTKLSLVGQETCFSLKRMTRDKRWSRSIARYNLMKFCLKKEGTKCIKVGQLLGIYEKLEKHRNVEWQQGIDDDLKCLIFDQLGNRLQKPEDFSNAELCKKVLNYRGECVLDELKWSTTDVEFDESILLWHIATQLCYHDDNRTQGFSSLNACSKISRCLSEYMLYLVVMCPNMLPKGFGYIRYKKACEEVIDFFGRKRDMQMEEACKELLERGTNILQGNNIMEKLNVA</sequence>
<feature type="domain" description="DUF4220" evidence="2">
    <location>
        <begin position="163"/>
        <end position="317"/>
    </location>
</feature>
<reference evidence="4" key="2">
    <citation type="submission" date="2025-08" db="UniProtKB">
        <authorList>
            <consortium name="RefSeq"/>
        </authorList>
    </citation>
    <scope>IDENTIFICATION</scope>
</reference>
<feature type="transmembrane region" description="Helical" evidence="1">
    <location>
        <begin position="16"/>
        <end position="35"/>
    </location>
</feature>
<feature type="transmembrane region" description="Helical" evidence="1">
    <location>
        <begin position="259"/>
        <end position="278"/>
    </location>
</feature>
<feature type="transmembrane region" description="Helical" evidence="1">
    <location>
        <begin position="83"/>
        <end position="104"/>
    </location>
</feature>
<keyword evidence="1" id="KW-0472">Membrane</keyword>
<dbReference type="Proteomes" id="UP000694886">
    <property type="component" value="Chromosome 6"/>
</dbReference>
<dbReference type="RefSeq" id="XP_017978225.1">
    <property type="nucleotide sequence ID" value="XM_018122736.1"/>
</dbReference>
<keyword evidence="1" id="KW-0812">Transmembrane</keyword>
<evidence type="ECO:0000313" key="3">
    <source>
        <dbReference type="Proteomes" id="UP000694886"/>
    </source>
</evidence>
<evidence type="ECO:0000259" key="2">
    <source>
        <dbReference type="Pfam" id="PF13968"/>
    </source>
</evidence>
<feature type="transmembrane region" description="Helical" evidence="1">
    <location>
        <begin position="47"/>
        <end position="71"/>
    </location>
</feature>
<dbReference type="Gramene" id="Tc06v2_t001080.1">
    <property type="protein sequence ID" value="Tc06v2_p001080.1"/>
    <property type="gene ID" value="Tc06v2_g001080"/>
</dbReference>
<dbReference type="InterPro" id="IPR025315">
    <property type="entry name" value="DUF4220"/>
</dbReference>